<evidence type="ECO:0000256" key="1">
    <source>
        <dbReference type="ARBA" id="ARBA00022723"/>
    </source>
</evidence>
<keyword evidence="1" id="KW-0479">Metal-binding</keyword>
<dbReference type="PROSITE" id="PS50865">
    <property type="entry name" value="ZF_MYND_2"/>
    <property type="match status" value="1"/>
</dbReference>
<dbReference type="Gene3D" id="6.10.140.2220">
    <property type="match status" value="1"/>
</dbReference>
<protein>
    <submittedName>
        <fullName evidence="6">7621_t:CDS:1</fullName>
    </submittedName>
</protein>
<dbReference type="Pfam" id="PF20179">
    <property type="entry name" value="MSS51_C"/>
    <property type="match status" value="1"/>
</dbReference>
<proteinExistence type="predicted"/>
<dbReference type="GO" id="GO:0008270">
    <property type="term" value="F:zinc ion binding"/>
    <property type="evidence" value="ECO:0007669"/>
    <property type="project" value="UniProtKB-KW"/>
</dbReference>
<evidence type="ECO:0000313" key="6">
    <source>
        <dbReference type="EMBL" id="CAI2178903.1"/>
    </source>
</evidence>
<evidence type="ECO:0000256" key="4">
    <source>
        <dbReference type="PROSITE-ProRule" id="PRU00134"/>
    </source>
</evidence>
<sequence>MSSFREEELKKRKTYLQIAGTACSNCRKTCREANVKTLLRCARCRVSHYCSKECQKADFQFHKVFCLAIEELSNNEQAWYSCNGLESEWNKRKIYQMQLLGFILDRELNNYERLAWLNQPKCQLCFKCPKDLKTPQALIPCPNCQVVFCCSPEHWKKHRSKHDDMCETYQIMLDCERIRYLPDQSLWAPEEYDENKLYPPLPKDWTGYFKWRKASIIPQRNDSFCRVITNTLSLPLTILSALSRFYTRDQLHSINDMVIHIIGANQYELSALMTFEEIMHVLPDIKVLHLVMVGLEMTPKHHGFPLRCCPRCTNENRMRVISMYPMIYHEFAKSSDYSQPHLAIGFNKDLGEDDFELWKPTIEFLLDKNLPSAFTSYSKKEAIEDVRIIKELGALILTGAKENKWSSTMPLVEPQEVDKFYYNNFYRTVFQGRVNKEKKEE</sequence>
<dbReference type="Proteomes" id="UP001153678">
    <property type="component" value="Unassembled WGS sequence"/>
</dbReference>
<dbReference type="PROSITE" id="PS01360">
    <property type="entry name" value="ZF_MYND_1"/>
    <property type="match status" value="1"/>
</dbReference>
<evidence type="ECO:0000259" key="5">
    <source>
        <dbReference type="PROSITE" id="PS50865"/>
    </source>
</evidence>
<dbReference type="OrthoDB" id="432970at2759"/>
<dbReference type="InterPro" id="IPR046824">
    <property type="entry name" value="Mss51-like_C"/>
</dbReference>
<evidence type="ECO:0000313" key="7">
    <source>
        <dbReference type="Proteomes" id="UP001153678"/>
    </source>
</evidence>
<dbReference type="AlphaFoldDB" id="A0A9W4SRG3"/>
<keyword evidence="2 4" id="KW-0863">Zinc-finger</keyword>
<dbReference type="PANTHER" id="PTHR28069">
    <property type="entry name" value="GH20023P"/>
    <property type="match status" value="1"/>
</dbReference>
<name>A0A9W4SRG3_9GLOM</name>
<evidence type="ECO:0000256" key="3">
    <source>
        <dbReference type="ARBA" id="ARBA00022833"/>
    </source>
</evidence>
<dbReference type="EMBL" id="CAMKVN010001945">
    <property type="protein sequence ID" value="CAI2178903.1"/>
    <property type="molecule type" value="Genomic_DNA"/>
</dbReference>
<dbReference type="SUPFAM" id="SSF144232">
    <property type="entry name" value="HIT/MYND zinc finger-like"/>
    <property type="match status" value="2"/>
</dbReference>
<gene>
    <name evidence="6" type="ORF">FWILDA_LOCUS8820</name>
</gene>
<organism evidence="6 7">
    <name type="scientific">Funneliformis geosporum</name>
    <dbReference type="NCBI Taxonomy" id="1117311"/>
    <lineage>
        <taxon>Eukaryota</taxon>
        <taxon>Fungi</taxon>
        <taxon>Fungi incertae sedis</taxon>
        <taxon>Mucoromycota</taxon>
        <taxon>Glomeromycotina</taxon>
        <taxon>Glomeromycetes</taxon>
        <taxon>Glomerales</taxon>
        <taxon>Glomeraceae</taxon>
        <taxon>Funneliformis</taxon>
    </lineage>
</organism>
<dbReference type="Pfam" id="PF01753">
    <property type="entry name" value="zf-MYND"/>
    <property type="match status" value="1"/>
</dbReference>
<feature type="domain" description="MYND-type" evidence="5">
    <location>
        <begin position="23"/>
        <end position="66"/>
    </location>
</feature>
<comment type="caution">
    <text evidence="6">The sequence shown here is derived from an EMBL/GenBank/DDBJ whole genome shotgun (WGS) entry which is preliminary data.</text>
</comment>
<keyword evidence="7" id="KW-1185">Reference proteome</keyword>
<dbReference type="InterPro" id="IPR002893">
    <property type="entry name" value="Znf_MYND"/>
</dbReference>
<dbReference type="PANTHER" id="PTHR28069:SF2">
    <property type="entry name" value="GH20023P"/>
    <property type="match status" value="1"/>
</dbReference>
<accession>A0A9W4SRG3</accession>
<evidence type="ECO:0000256" key="2">
    <source>
        <dbReference type="ARBA" id="ARBA00022771"/>
    </source>
</evidence>
<keyword evidence="3" id="KW-0862">Zinc</keyword>
<reference evidence="6" key="1">
    <citation type="submission" date="2022-08" db="EMBL/GenBank/DDBJ databases">
        <authorList>
            <person name="Kallberg Y."/>
            <person name="Tangrot J."/>
            <person name="Rosling A."/>
        </authorList>
    </citation>
    <scope>NUCLEOTIDE SEQUENCE</scope>
    <source>
        <strain evidence="6">Wild A</strain>
    </source>
</reference>